<keyword evidence="1" id="KW-1133">Transmembrane helix</keyword>
<evidence type="ECO:0000256" key="1">
    <source>
        <dbReference type="SAM" id="Phobius"/>
    </source>
</evidence>
<dbReference type="Proteomes" id="UP001282284">
    <property type="component" value="Unassembled WGS sequence"/>
</dbReference>
<proteinExistence type="predicted"/>
<feature type="transmembrane region" description="Helical" evidence="1">
    <location>
        <begin position="6"/>
        <end position="21"/>
    </location>
</feature>
<keyword evidence="1" id="KW-0472">Membrane</keyword>
<dbReference type="RefSeq" id="WP_317942577.1">
    <property type="nucleotide sequence ID" value="NZ_JAUBDI010000003.1"/>
</dbReference>
<evidence type="ECO:0000313" key="2">
    <source>
        <dbReference type="EMBL" id="MDW0112700.1"/>
    </source>
</evidence>
<name>A0ABU4G6U8_9BACL</name>
<feature type="transmembrane region" description="Helical" evidence="1">
    <location>
        <begin position="26"/>
        <end position="43"/>
    </location>
</feature>
<protein>
    <submittedName>
        <fullName evidence="2">Uncharacterized protein</fullName>
    </submittedName>
</protein>
<feature type="transmembrane region" description="Helical" evidence="1">
    <location>
        <begin position="49"/>
        <end position="68"/>
    </location>
</feature>
<accession>A0ABU4G6U8</accession>
<organism evidence="2 3">
    <name type="scientific">Sporosarcina saromensis</name>
    <dbReference type="NCBI Taxonomy" id="359365"/>
    <lineage>
        <taxon>Bacteria</taxon>
        <taxon>Bacillati</taxon>
        <taxon>Bacillota</taxon>
        <taxon>Bacilli</taxon>
        <taxon>Bacillales</taxon>
        <taxon>Caryophanaceae</taxon>
        <taxon>Sporosarcina</taxon>
    </lineage>
</organism>
<gene>
    <name evidence="2" type="ORF">QT711_05850</name>
</gene>
<dbReference type="EMBL" id="JAUBDI010000003">
    <property type="protein sequence ID" value="MDW0112700.1"/>
    <property type="molecule type" value="Genomic_DNA"/>
</dbReference>
<keyword evidence="1" id="KW-0812">Transmembrane</keyword>
<evidence type="ECO:0000313" key="3">
    <source>
        <dbReference type="Proteomes" id="UP001282284"/>
    </source>
</evidence>
<keyword evidence="3" id="KW-1185">Reference proteome</keyword>
<sequence>MLLLWYASFLISIMTMVFGISRRSWFYMLISAIAFLPISYYFLGINIALKYVGLTPIILLALAVYFGVSERKAKTI</sequence>
<reference evidence="2 3" key="1">
    <citation type="submission" date="2023-06" db="EMBL/GenBank/DDBJ databases">
        <title>Sporosarcina sp. nov., isolated from Korean traditional fermented seafood 'Jeotgal'.</title>
        <authorList>
            <person name="Yang A.I."/>
            <person name="Shin N.-R."/>
        </authorList>
    </citation>
    <scope>NUCLEOTIDE SEQUENCE [LARGE SCALE GENOMIC DNA]</scope>
    <source>
        <strain evidence="2 3">KCTC13119</strain>
    </source>
</reference>
<comment type="caution">
    <text evidence="2">The sequence shown here is derived from an EMBL/GenBank/DDBJ whole genome shotgun (WGS) entry which is preliminary data.</text>
</comment>